<dbReference type="OrthoDB" id="7279500at2"/>
<dbReference type="InterPro" id="IPR000700">
    <property type="entry name" value="PAS-assoc_C"/>
</dbReference>
<dbReference type="EMBL" id="QCYG01000006">
    <property type="protein sequence ID" value="PVA06484.1"/>
    <property type="molecule type" value="Genomic_DNA"/>
</dbReference>
<feature type="domain" description="PAS" evidence="1">
    <location>
        <begin position="49"/>
        <end position="104"/>
    </location>
</feature>
<dbReference type="PROSITE" id="PS50883">
    <property type="entry name" value="EAL"/>
    <property type="match status" value="1"/>
</dbReference>
<dbReference type="SMART" id="SM00267">
    <property type="entry name" value="GGDEF"/>
    <property type="match status" value="1"/>
</dbReference>
<organism evidence="5 6">
    <name type="scientific">Thalassorhabdomicrobium marinisediminis</name>
    <dbReference type="NCBI Taxonomy" id="2170577"/>
    <lineage>
        <taxon>Bacteria</taxon>
        <taxon>Pseudomonadati</taxon>
        <taxon>Pseudomonadota</taxon>
        <taxon>Alphaproteobacteria</taxon>
        <taxon>Rhodobacterales</taxon>
        <taxon>Paracoccaceae</taxon>
        <taxon>Thalassorhabdomicrobium</taxon>
    </lineage>
</organism>
<dbReference type="Pfam" id="PF00563">
    <property type="entry name" value="EAL"/>
    <property type="match status" value="1"/>
</dbReference>
<dbReference type="InterPro" id="IPR035919">
    <property type="entry name" value="EAL_sf"/>
</dbReference>
<accession>A0A2T7FWF2</accession>
<dbReference type="AlphaFoldDB" id="A0A2T7FWF2"/>
<dbReference type="SMART" id="SM00052">
    <property type="entry name" value="EAL"/>
    <property type="match status" value="1"/>
</dbReference>
<dbReference type="SMART" id="SM00091">
    <property type="entry name" value="PAS"/>
    <property type="match status" value="1"/>
</dbReference>
<dbReference type="NCBIfam" id="TIGR00254">
    <property type="entry name" value="GGDEF"/>
    <property type="match status" value="1"/>
</dbReference>
<dbReference type="Pfam" id="PF13426">
    <property type="entry name" value="PAS_9"/>
    <property type="match status" value="1"/>
</dbReference>
<comment type="caution">
    <text evidence="5">The sequence shown here is derived from an EMBL/GenBank/DDBJ whole genome shotgun (WGS) entry which is preliminary data.</text>
</comment>
<dbReference type="Pfam" id="PF00990">
    <property type="entry name" value="GGDEF"/>
    <property type="match status" value="1"/>
</dbReference>
<dbReference type="PANTHER" id="PTHR44757">
    <property type="entry name" value="DIGUANYLATE CYCLASE DGCP"/>
    <property type="match status" value="1"/>
</dbReference>
<dbReference type="InterPro" id="IPR001633">
    <property type="entry name" value="EAL_dom"/>
</dbReference>
<proteinExistence type="predicted"/>
<feature type="domain" description="EAL" evidence="3">
    <location>
        <begin position="356"/>
        <end position="613"/>
    </location>
</feature>
<dbReference type="InterPro" id="IPR029787">
    <property type="entry name" value="Nucleotide_cyclase"/>
</dbReference>
<name>A0A2T7FWF2_9RHOB</name>
<feature type="domain" description="GGDEF" evidence="4">
    <location>
        <begin position="214"/>
        <end position="347"/>
    </location>
</feature>
<dbReference type="InterPro" id="IPR000014">
    <property type="entry name" value="PAS"/>
</dbReference>
<dbReference type="CDD" id="cd01949">
    <property type="entry name" value="GGDEF"/>
    <property type="match status" value="1"/>
</dbReference>
<keyword evidence="6" id="KW-1185">Reference proteome</keyword>
<dbReference type="NCBIfam" id="TIGR00229">
    <property type="entry name" value="sensory_box"/>
    <property type="match status" value="1"/>
</dbReference>
<feature type="domain" description="PAC" evidence="2">
    <location>
        <begin position="123"/>
        <end position="177"/>
    </location>
</feature>
<dbReference type="Proteomes" id="UP000244817">
    <property type="component" value="Unassembled WGS sequence"/>
</dbReference>
<gene>
    <name evidence="5" type="ORF">DC363_09775</name>
</gene>
<dbReference type="PROSITE" id="PS50887">
    <property type="entry name" value="GGDEF"/>
    <property type="match status" value="1"/>
</dbReference>
<dbReference type="Gene3D" id="3.30.70.270">
    <property type="match status" value="1"/>
</dbReference>
<dbReference type="InterPro" id="IPR043128">
    <property type="entry name" value="Rev_trsase/Diguanyl_cyclase"/>
</dbReference>
<dbReference type="InterPro" id="IPR052155">
    <property type="entry name" value="Biofilm_reg_signaling"/>
</dbReference>
<evidence type="ECO:0000259" key="3">
    <source>
        <dbReference type="PROSITE" id="PS50883"/>
    </source>
</evidence>
<dbReference type="InterPro" id="IPR035965">
    <property type="entry name" value="PAS-like_dom_sf"/>
</dbReference>
<dbReference type="SUPFAM" id="SSF55073">
    <property type="entry name" value="Nucleotide cyclase"/>
    <property type="match status" value="1"/>
</dbReference>
<dbReference type="PANTHER" id="PTHR44757:SF2">
    <property type="entry name" value="BIOFILM ARCHITECTURE MAINTENANCE PROTEIN MBAA"/>
    <property type="match status" value="1"/>
</dbReference>
<reference evidence="5 6" key="1">
    <citation type="submission" date="2018-04" db="EMBL/GenBank/DDBJ databases">
        <title>Pelagivirga bohaiensis gen. nov., sp. nov., a bacterium isolated from the Bohai Sea.</title>
        <authorList>
            <person name="Ji X."/>
        </authorList>
    </citation>
    <scope>NUCLEOTIDE SEQUENCE [LARGE SCALE GENOMIC DNA]</scope>
    <source>
        <strain evidence="5 6">BH-SD16</strain>
    </source>
</reference>
<dbReference type="SUPFAM" id="SSF141868">
    <property type="entry name" value="EAL domain-like"/>
    <property type="match status" value="1"/>
</dbReference>
<dbReference type="PROSITE" id="PS50113">
    <property type="entry name" value="PAC"/>
    <property type="match status" value="1"/>
</dbReference>
<evidence type="ECO:0000259" key="1">
    <source>
        <dbReference type="PROSITE" id="PS50112"/>
    </source>
</evidence>
<dbReference type="InterPro" id="IPR000160">
    <property type="entry name" value="GGDEF_dom"/>
</dbReference>
<dbReference type="CDD" id="cd00130">
    <property type="entry name" value="PAS"/>
    <property type="match status" value="1"/>
</dbReference>
<dbReference type="Gene3D" id="3.30.450.20">
    <property type="entry name" value="PAS domain"/>
    <property type="match status" value="1"/>
</dbReference>
<dbReference type="PROSITE" id="PS50112">
    <property type="entry name" value="PAS"/>
    <property type="match status" value="1"/>
</dbReference>
<evidence type="ECO:0000313" key="6">
    <source>
        <dbReference type="Proteomes" id="UP000244817"/>
    </source>
</evidence>
<dbReference type="CDD" id="cd01948">
    <property type="entry name" value="EAL"/>
    <property type="match status" value="1"/>
</dbReference>
<dbReference type="Gene3D" id="3.20.20.450">
    <property type="entry name" value="EAL domain"/>
    <property type="match status" value="1"/>
</dbReference>
<protein>
    <submittedName>
        <fullName evidence="5">GGDEF domain-containing protein</fullName>
    </submittedName>
</protein>
<dbReference type="SUPFAM" id="SSF55785">
    <property type="entry name" value="PYP-like sensor domain (PAS domain)"/>
    <property type="match status" value="1"/>
</dbReference>
<sequence>MTFFVVSYLLLLTLALTLVPVLLRSYRRGKSLTTILRKTQQDMAETLRAAENYRVACEHAPDGIIIQDMRGRIIWANRAYGRIHGYDTAALIGRNPLEFVFSPDRTPPPEEIEAFRYNAADEEALGLKLYRNTRSDGTDFWNQISVSIRRAADGRESAILVCRDVTEQVERENALRDVSQKLEYEATHDSLTCVPNRAAFMTFMEQTVARPDHRALGLLHIDLDNFKIVNDTHGHSAGDAVLVHTAAIVQATIGDRDLVARIGGDEFVVVCPDTADLAALDRLSTDILTLLEEPFEWSNRIMRVEASIGAAFSDSGDLPPDELLLQADFALYEAKRAGRHCVALYDEELHARHTRELQYATELTEAIDTGAMDHVFQPKMDLETQQIIGFETLVRWTHPRDGTIPPDAFLPIAKDLGLLGALDLLSMSAAIDEKRRLNLLGYGDIDMAFNASPELLSHPEFINRLIWGVEAAGIERHQIVIEVLENTDFGEATETASHASIIADLRAAGFQVHLDDFGIGFAGLSHLASLDVTGVKIDRGLISVMLEDPTSRKIVRKIVELSNDLGLGVVAEGVEDLHTANTLRAMGCGMMQGYWLSRPLQPEDLASWLANRVAGPQDRSA</sequence>
<evidence type="ECO:0000313" key="5">
    <source>
        <dbReference type="EMBL" id="PVA06484.1"/>
    </source>
</evidence>
<evidence type="ECO:0000259" key="2">
    <source>
        <dbReference type="PROSITE" id="PS50113"/>
    </source>
</evidence>
<evidence type="ECO:0000259" key="4">
    <source>
        <dbReference type="PROSITE" id="PS50887"/>
    </source>
</evidence>
<dbReference type="RefSeq" id="WP_108641262.1">
    <property type="nucleotide sequence ID" value="NZ_QCYG01000006.1"/>
</dbReference>